<evidence type="ECO:0000313" key="5">
    <source>
        <dbReference type="EMBL" id="EDW77519.2"/>
    </source>
</evidence>
<feature type="compositionally biased region" description="Polar residues" evidence="1">
    <location>
        <begin position="1415"/>
        <end position="1431"/>
    </location>
</feature>
<feature type="domain" description="Telomere ends associated alpha-helical" evidence="4">
    <location>
        <begin position="265"/>
        <end position="330"/>
    </location>
</feature>
<dbReference type="STRING" id="7260.B4N0A6"/>
<accession>B4N0A6</accession>
<dbReference type="EMBL" id="CH963920">
    <property type="protein sequence ID" value="EDW77519.2"/>
    <property type="molecule type" value="Genomic_DNA"/>
</dbReference>
<feature type="region of interest" description="Disordered" evidence="1">
    <location>
        <begin position="673"/>
        <end position="704"/>
    </location>
</feature>
<feature type="domain" description="Telomere ends associated alpha-helical" evidence="4">
    <location>
        <begin position="582"/>
        <end position="645"/>
    </location>
</feature>
<organism evidence="5 6">
    <name type="scientific">Drosophila willistoni</name>
    <name type="common">Fruit fly</name>
    <dbReference type="NCBI Taxonomy" id="7260"/>
    <lineage>
        <taxon>Eukaryota</taxon>
        <taxon>Metazoa</taxon>
        <taxon>Ecdysozoa</taxon>
        <taxon>Arthropoda</taxon>
        <taxon>Hexapoda</taxon>
        <taxon>Insecta</taxon>
        <taxon>Pterygota</taxon>
        <taxon>Neoptera</taxon>
        <taxon>Endopterygota</taxon>
        <taxon>Diptera</taxon>
        <taxon>Brachycera</taxon>
        <taxon>Muscomorpha</taxon>
        <taxon>Ephydroidea</taxon>
        <taxon>Drosophilidae</taxon>
        <taxon>Drosophila</taxon>
        <taxon>Sophophora</taxon>
    </lineage>
</organism>
<dbReference type="InterPro" id="IPR054729">
    <property type="entry name" value="Tea_mid"/>
</dbReference>
<feature type="domain" description="Telomere ends associated alpha-helical" evidence="4">
    <location>
        <begin position="25"/>
        <end position="90"/>
    </location>
</feature>
<reference evidence="5 6" key="1">
    <citation type="journal article" date="2007" name="Nature">
        <title>Evolution of genes and genomes on the Drosophila phylogeny.</title>
        <authorList>
            <consortium name="Drosophila 12 Genomes Consortium"/>
            <person name="Clark A.G."/>
            <person name="Eisen M.B."/>
            <person name="Smith D.R."/>
            <person name="Bergman C.M."/>
            <person name="Oliver B."/>
            <person name="Markow T.A."/>
            <person name="Kaufman T.C."/>
            <person name="Kellis M."/>
            <person name="Gelbart W."/>
            <person name="Iyer V.N."/>
            <person name="Pollard D.A."/>
            <person name="Sackton T.B."/>
            <person name="Larracuente A.M."/>
            <person name="Singh N.D."/>
            <person name="Abad J.P."/>
            <person name="Abt D.N."/>
            <person name="Adryan B."/>
            <person name="Aguade M."/>
            <person name="Akashi H."/>
            <person name="Anderson W.W."/>
            <person name="Aquadro C.F."/>
            <person name="Ardell D.H."/>
            <person name="Arguello R."/>
            <person name="Artieri C.G."/>
            <person name="Barbash D.A."/>
            <person name="Barker D."/>
            <person name="Barsanti P."/>
            <person name="Batterham P."/>
            <person name="Batzoglou S."/>
            <person name="Begun D."/>
            <person name="Bhutkar A."/>
            <person name="Blanco E."/>
            <person name="Bosak S.A."/>
            <person name="Bradley R.K."/>
            <person name="Brand A.D."/>
            <person name="Brent M.R."/>
            <person name="Brooks A.N."/>
            <person name="Brown R.H."/>
            <person name="Butlin R.K."/>
            <person name="Caggese C."/>
            <person name="Calvi B.R."/>
            <person name="Bernardo de Carvalho A."/>
            <person name="Caspi A."/>
            <person name="Castrezana S."/>
            <person name="Celniker S.E."/>
            <person name="Chang J.L."/>
            <person name="Chapple C."/>
            <person name="Chatterji S."/>
            <person name="Chinwalla A."/>
            <person name="Civetta A."/>
            <person name="Clifton S.W."/>
            <person name="Comeron J.M."/>
            <person name="Costello J.C."/>
            <person name="Coyne J.A."/>
            <person name="Daub J."/>
            <person name="David R.G."/>
            <person name="Delcher A.L."/>
            <person name="Delehaunty K."/>
            <person name="Do C.B."/>
            <person name="Ebling H."/>
            <person name="Edwards K."/>
            <person name="Eickbush T."/>
            <person name="Evans J.D."/>
            <person name="Filipski A."/>
            <person name="Findeiss S."/>
            <person name="Freyhult E."/>
            <person name="Fulton L."/>
            <person name="Fulton R."/>
            <person name="Garcia A.C."/>
            <person name="Gardiner A."/>
            <person name="Garfield D.A."/>
            <person name="Garvin B.E."/>
            <person name="Gibson G."/>
            <person name="Gilbert D."/>
            <person name="Gnerre S."/>
            <person name="Godfrey J."/>
            <person name="Good R."/>
            <person name="Gotea V."/>
            <person name="Gravely B."/>
            <person name="Greenberg A.J."/>
            <person name="Griffiths-Jones S."/>
            <person name="Gross S."/>
            <person name="Guigo R."/>
            <person name="Gustafson E.A."/>
            <person name="Haerty W."/>
            <person name="Hahn M.W."/>
            <person name="Halligan D.L."/>
            <person name="Halpern A.L."/>
            <person name="Halter G.M."/>
            <person name="Han M.V."/>
            <person name="Heger A."/>
            <person name="Hillier L."/>
            <person name="Hinrichs A.S."/>
            <person name="Holmes I."/>
            <person name="Hoskins R.A."/>
            <person name="Hubisz M.J."/>
            <person name="Hultmark D."/>
            <person name="Huntley M.A."/>
            <person name="Jaffe D.B."/>
            <person name="Jagadeeshan S."/>
            <person name="Jeck W.R."/>
            <person name="Johnson J."/>
            <person name="Jones C.D."/>
            <person name="Jordan W.C."/>
            <person name="Karpen G.H."/>
            <person name="Kataoka E."/>
            <person name="Keightley P.D."/>
            <person name="Kheradpour P."/>
            <person name="Kirkness E.F."/>
            <person name="Koerich L.B."/>
            <person name="Kristiansen K."/>
            <person name="Kudrna D."/>
            <person name="Kulathinal R.J."/>
            <person name="Kumar S."/>
            <person name="Kwok R."/>
            <person name="Lander E."/>
            <person name="Langley C.H."/>
            <person name="Lapoint R."/>
            <person name="Lazzaro B.P."/>
            <person name="Lee S.J."/>
            <person name="Levesque L."/>
            <person name="Li R."/>
            <person name="Lin C.F."/>
            <person name="Lin M.F."/>
            <person name="Lindblad-Toh K."/>
            <person name="Llopart A."/>
            <person name="Long M."/>
            <person name="Low L."/>
            <person name="Lozovsky E."/>
            <person name="Lu J."/>
            <person name="Luo M."/>
            <person name="Machado C.A."/>
            <person name="Makalowski W."/>
            <person name="Marzo M."/>
            <person name="Matsuda M."/>
            <person name="Matzkin L."/>
            <person name="McAllister B."/>
            <person name="McBride C.S."/>
            <person name="McKernan B."/>
            <person name="McKernan K."/>
            <person name="Mendez-Lago M."/>
            <person name="Minx P."/>
            <person name="Mollenhauer M.U."/>
            <person name="Montooth K."/>
            <person name="Mount S.M."/>
            <person name="Mu X."/>
            <person name="Myers E."/>
            <person name="Negre B."/>
            <person name="Newfeld S."/>
            <person name="Nielsen R."/>
            <person name="Noor M.A."/>
            <person name="O'Grady P."/>
            <person name="Pachter L."/>
            <person name="Papaceit M."/>
            <person name="Parisi M.J."/>
            <person name="Parisi M."/>
            <person name="Parts L."/>
            <person name="Pedersen J.S."/>
            <person name="Pesole G."/>
            <person name="Phillippy A.M."/>
            <person name="Ponting C.P."/>
            <person name="Pop M."/>
            <person name="Porcelli D."/>
            <person name="Powell J.R."/>
            <person name="Prohaska S."/>
            <person name="Pruitt K."/>
            <person name="Puig M."/>
            <person name="Quesneville H."/>
            <person name="Ram K.R."/>
            <person name="Rand D."/>
            <person name="Rasmussen M.D."/>
            <person name="Reed L.K."/>
            <person name="Reenan R."/>
            <person name="Reily A."/>
            <person name="Remington K.A."/>
            <person name="Rieger T.T."/>
            <person name="Ritchie M.G."/>
            <person name="Robin C."/>
            <person name="Rogers Y.H."/>
            <person name="Rohde C."/>
            <person name="Rozas J."/>
            <person name="Rubenfield M.J."/>
            <person name="Ruiz A."/>
            <person name="Russo S."/>
            <person name="Salzberg S.L."/>
            <person name="Sanchez-Gracia A."/>
            <person name="Saranga D.J."/>
            <person name="Sato H."/>
            <person name="Schaeffer S.W."/>
            <person name="Schatz M.C."/>
            <person name="Schlenke T."/>
            <person name="Schwartz R."/>
            <person name="Segarra C."/>
            <person name="Singh R.S."/>
            <person name="Sirot L."/>
            <person name="Sirota M."/>
            <person name="Sisneros N.B."/>
            <person name="Smith C.D."/>
            <person name="Smith T.F."/>
            <person name="Spieth J."/>
            <person name="Stage D.E."/>
            <person name="Stark A."/>
            <person name="Stephan W."/>
            <person name="Strausberg R.L."/>
            <person name="Strempel S."/>
            <person name="Sturgill D."/>
            <person name="Sutton G."/>
            <person name="Sutton G.G."/>
            <person name="Tao W."/>
            <person name="Teichmann S."/>
            <person name="Tobari Y.N."/>
            <person name="Tomimura Y."/>
            <person name="Tsolas J.M."/>
            <person name="Valente V.L."/>
            <person name="Venter E."/>
            <person name="Venter J.C."/>
            <person name="Vicario S."/>
            <person name="Vieira F.G."/>
            <person name="Vilella A.J."/>
            <person name="Villasante A."/>
            <person name="Walenz B."/>
            <person name="Wang J."/>
            <person name="Wasserman M."/>
            <person name="Watts T."/>
            <person name="Wilson D."/>
            <person name="Wilson R.K."/>
            <person name="Wing R.A."/>
            <person name="Wolfner M.F."/>
            <person name="Wong A."/>
            <person name="Wong G.K."/>
            <person name="Wu C.I."/>
            <person name="Wu G."/>
            <person name="Yamamoto D."/>
            <person name="Yang H.P."/>
            <person name="Yang S.P."/>
            <person name="Yorke J.A."/>
            <person name="Yoshida K."/>
            <person name="Zdobnov E."/>
            <person name="Zhang P."/>
            <person name="Zhang Y."/>
            <person name="Zimin A.V."/>
            <person name="Baldwin J."/>
            <person name="Abdouelleil A."/>
            <person name="Abdulkadir J."/>
            <person name="Abebe A."/>
            <person name="Abera B."/>
            <person name="Abreu J."/>
            <person name="Acer S.C."/>
            <person name="Aftuck L."/>
            <person name="Alexander A."/>
            <person name="An P."/>
            <person name="Anderson E."/>
            <person name="Anderson S."/>
            <person name="Arachi H."/>
            <person name="Azer M."/>
            <person name="Bachantsang P."/>
            <person name="Barry A."/>
            <person name="Bayul T."/>
            <person name="Berlin A."/>
            <person name="Bessette D."/>
            <person name="Bloom T."/>
            <person name="Blye J."/>
            <person name="Boguslavskiy L."/>
            <person name="Bonnet C."/>
            <person name="Boukhgalter B."/>
            <person name="Bourzgui I."/>
            <person name="Brown A."/>
            <person name="Cahill P."/>
            <person name="Channer S."/>
            <person name="Cheshatsang Y."/>
            <person name="Chuda L."/>
            <person name="Citroen M."/>
            <person name="Collymore A."/>
            <person name="Cooke P."/>
            <person name="Costello M."/>
            <person name="D'Aco K."/>
            <person name="Daza R."/>
            <person name="De Haan G."/>
            <person name="DeGray S."/>
            <person name="DeMaso C."/>
            <person name="Dhargay N."/>
            <person name="Dooley K."/>
            <person name="Dooley E."/>
            <person name="Doricent M."/>
            <person name="Dorje P."/>
            <person name="Dorjee K."/>
            <person name="Dupes A."/>
            <person name="Elong R."/>
            <person name="Falk J."/>
            <person name="Farina A."/>
            <person name="Faro S."/>
            <person name="Ferguson D."/>
            <person name="Fisher S."/>
            <person name="Foley C.D."/>
            <person name="Franke A."/>
            <person name="Friedrich D."/>
            <person name="Gadbois L."/>
            <person name="Gearin G."/>
            <person name="Gearin C.R."/>
            <person name="Giannoukos G."/>
            <person name="Goode T."/>
            <person name="Graham J."/>
            <person name="Grandbois E."/>
            <person name="Grewal S."/>
            <person name="Gyaltsen K."/>
            <person name="Hafez N."/>
            <person name="Hagos B."/>
            <person name="Hall J."/>
            <person name="Henson C."/>
            <person name="Hollinger A."/>
            <person name="Honan T."/>
            <person name="Huard M.D."/>
            <person name="Hughes L."/>
            <person name="Hurhula B."/>
            <person name="Husby M.E."/>
            <person name="Kamat A."/>
            <person name="Kanga B."/>
            <person name="Kashin S."/>
            <person name="Khazanovich D."/>
            <person name="Kisner P."/>
            <person name="Lance K."/>
            <person name="Lara M."/>
            <person name="Lee W."/>
            <person name="Lennon N."/>
            <person name="Letendre F."/>
            <person name="LeVine R."/>
            <person name="Lipovsky A."/>
            <person name="Liu X."/>
            <person name="Liu J."/>
            <person name="Liu S."/>
            <person name="Lokyitsang T."/>
            <person name="Lokyitsang Y."/>
            <person name="Lubonja R."/>
            <person name="Lui A."/>
            <person name="MacDonald P."/>
            <person name="Magnisalis V."/>
            <person name="Maru K."/>
            <person name="Matthews C."/>
            <person name="McCusker W."/>
            <person name="McDonough S."/>
            <person name="Mehta T."/>
            <person name="Meldrim J."/>
            <person name="Meneus L."/>
            <person name="Mihai O."/>
            <person name="Mihalev A."/>
            <person name="Mihova T."/>
            <person name="Mittelman R."/>
            <person name="Mlenga V."/>
            <person name="Montmayeur A."/>
            <person name="Mulrain L."/>
            <person name="Navidi A."/>
            <person name="Naylor J."/>
            <person name="Negash T."/>
            <person name="Nguyen T."/>
            <person name="Nguyen N."/>
            <person name="Nicol R."/>
            <person name="Norbu C."/>
            <person name="Norbu N."/>
            <person name="Novod N."/>
            <person name="O'Neill B."/>
            <person name="Osman S."/>
            <person name="Markiewicz E."/>
            <person name="Oyono O.L."/>
            <person name="Patti C."/>
            <person name="Phunkhang P."/>
            <person name="Pierre F."/>
            <person name="Priest M."/>
            <person name="Raghuraman S."/>
            <person name="Rege F."/>
            <person name="Reyes R."/>
            <person name="Rise C."/>
            <person name="Rogov P."/>
            <person name="Ross K."/>
            <person name="Ryan E."/>
            <person name="Settipalli S."/>
            <person name="Shea T."/>
            <person name="Sherpa N."/>
            <person name="Shi L."/>
            <person name="Shih D."/>
            <person name="Sparrow T."/>
            <person name="Spaulding J."/>
            <person name="Stalker J."/>
            <person name="Stange-Thomann N."/>
            <person name="Stavropoulos S."/>
            <person name="Stone C."/>
            <person name="Strader C."/>
            <person name="Tesfaye S."/>
            <person name="Thomson T."/>
            <person name="Thoulutsang Y."/>
            <person name="Thoulutsang D."/>
            <person name="Topham K."/>
            <person name="Topping I."/>
            <person name="Tsamla T."/>
            <person name="Vassiliev H."/>
            <person name="Vo A."/>
            <person name="Wangchuk T."/>
            <person name="Wangdi T."/>
            <person name="Weiand M."/>
            <person name="Wilkinson J."/>
            <person name="Wilson A."/>
            <person name="Yadav S."/>
            <person name="Young G."/>
            <person name="Yu Q."/>
            <person name="Zembek L."/>
            <person name="Zhong D."/>
            <person name="Zimmer A."/>
            <person name="Zwirko Z."/>
            <person name="Jaffe D.B."/>
            <person name="Alvarez P."/>
            <person name="Brockman W."/>
            <person name="Butler J."/>
            <person name="Chin C."/>
            <person name="Gnerre S."/>
            <person name="Grabherr M."/>
            <person name="Kleber M."/>
            <person name="Mauceli E."/>
            <person name="MacCallum I."/>
        </authorList>
    </citation>
    <scope>NUCLEOTIDE SEQUENCE [LARGE SCALE GENOMIC DNA]</scope>
    <source>
        <strain evidence="6">Tucson 14030-0811.24</strain>
    </source>
</reference>
<dbReference type="OrthoDB" id="8065942at2759"/>
<dbReference type="InterPro" id="IPR057624">
    <property type="entry name" value="Tea_helical"/>
</dbReference>
<dbReference type="InterPro" id="IPR054730">
    <property type="entry name" value="Tea_C"/>
</dbReference>
<feature type="region of interest" description="Disordered" evidence="1">
    <location>
        <begin position="1362"/>
        <end position="1441"/>
    </location>
</feature>
<feature type="compositionally biased region" description="Polar residues" evidence="1">
    <location>
        <begin position="388"/>
        <end position="397"/>
    </location>
</feature>
<evidence type="ECO:0000259" key="4">
    <source>
        <dbReference type="Pfam" id="PF24236"/>
    </source>
</evidence>
<dbReference type="eggNOG" id="KOG3071">
    <property type="taxonomic scope" value="Eukaryota"/>
</dbReference>
<protein>
    <submittedName>
        <fullName evidence="5">Uncharacterized protein</fullName>
    </submittedName>
</protein>
<evidence type="ECO:0000313" key="6">
    <source>
        <dbReference type="Proteomes" id="UP000007798"/>
    </source>
</evidence>
<dbReference type="InParanoid" id="B4N0A6"/>
<feature type="compositionally biased region" description="Basic and acidic residues" evidence="1">
    <location>
        <begin position="399"/>
        <end position="408"/>
    </location>
</feature>
<feature type="compositionally biased region" description="Basic and acidic residues" evidence="1">
    <location>
        <begin position="377"/>
        <end position="387"/>
    </location>
</feature>
<dbReference type="Pfam" id="PF24236">
    <property type="entry name" value="Tea_helical"/>
    <property type="match status" value="4"/>
</dbReference>
<dbReference type="HOGENOM" id="CLU_259296_0_0_1"/>
<feature type="compositionally biased region" description="Polar residues" evidence="1">
    <location>
        <begin position="409"/>
        <end position="418"/>
    </location>
</feature>
<feature type="domain" description="Telomere ends associated middle" evidence="3">
    <location>
        <begin position="951"/>
        <end position="1108"/>
    </location>
</feature>
<dbReference type="Pfam" id="PF22884">
    <property type="entry name" value="Tea_C"/>
    <property type="match status" value="1"/>
</dbReference>
<dbReference type="Proteomes" id="UP000007798">
    <property type="component" value="Unassembled WGS sequence"/>
</dbReference>
<gene>
    <name evidence="5" type="primary">Dwil\GK24514</name>
    <name evidence="5" type="ORF">Dwil_GK24514</name>
</gene>
<proteinExistence type="predicted"/>
<feature type="domain" description="Telomere ends associated C-terminal" evidence="2">
    <location>
        <begin position="1562"/>
        <end position="1721"/>
    </location>
</feature>
<dbReference type="Pfam" id="PF22889">
    <property type="entry name" value="Tea_mid"/>
    <property type="match status" value="1"/>
</dbReference>
<feature type="domain" description="Telomere ends associated alpha-helical" evidence="4">
    <location>
        <begin position="738"/>
        <end position="801"/>
    </location>
</feature>
<sequence>MEERREKGPPGSRVLSKSLKPPVSFDLFSKSIKNLPDIAFQIQCQELKKGVSKSLDDCAKWYYREFYINPSIREKYPLELKNCPPLLRDKIFYLPSREEVKELQKQYNGEQPITENIQDINSIVTENLDRNVRSNYSVELNIGNLGRFLFPVSIDVFKSFINYDDIIEPLLMLKGINDNCQRSRLKANHQDPICQETFELYYHSFYMYAERRELVPYKFPNASEKMMRILLSCGQPLDAAAETTMKNSHLAMSVPTKNMLYPISFTQFQKLIKNLNEIVQQMMQCEEYNYLPASQECYKKEYYKLFYASPKIRERFAYKLAPCPALHRKKVLRIPTISKEVKVNQESTDNNQEVIAKNQESADKTPEVVAMNQEPVVKTKESADKNQKSVVENQASVAKTKESVDKNQESVAKNQDSVVKTKESVDKNQDSVVKTINGKLYAYPVSMKVWWQYINSEELIVQLRDIHENHKREHGGPNFTDEQLISRFYNYFYYKSDVRKTVQFNFDKAPKEMQEKLLATAKEIPAKLAHQKLEKVSKTSSKIESLKSGPADGLNEPAANVFPKEDNTNDEVDYENAFPVTFETFKSYIQNLSEIAKQMQLSDKYRDKTEKECCLEYYKEFYSSIDIRKKFRYKLKPCPSMMKQKILSVVPPIYKNYAEPLDETAKQTVAKGISQAKEATEAHPLLEDSSNTLNAGPGSDSRASDVPEIRKLDQLNDEHLDPSLHKKGEQNPPPPVSFKIFSSLLHLDEVVDKMKNEPIYAQMSPEDCKMAYYHAFYTMPSIRDKYPCQMKPCPGRLKTKLLSIPETRRTEEKESSMDERNKVQNMKNTLPVTEEIPGQTSTDSFEAENMSNIAEKSASVSNINDVVIPGATHNLQLQDESIFSSDSTTRSSIVTGNSIDVASVQPDCATPAPIVDSATQATAPSLSLGQLSAGVLTETNQGKTSLDDETEKIFFSQRDNEHNLKYLLCNSHGLQKTIWRILSQLTILEFKTFTSINNGQSFYENESMLSRCYDHVISKGNWPPNLYVKFPMLHDLLLKKGVQDIDFKLDELSPKILHWKDLSVFTNFDEIVELMYLKRTKHKIDDYVTLCDERLILYEMCWRHNRWVLRVPDITNMERNESLAGNGIPTFEVEPYRFPPCMAKDRQQQQVAESPTVAEVDSSGQSLLTCAPTQLVTNGDSDQQSLSTCPPTQLDINLIQDTETQNDSLPSITIESGISPSEADHYKDSLCLEGNTEQLQETLSGSVVDVDSAQQNLSECPPTQLNLSNFVDVGLEIPSSEALETQNDPLLETSILMPNVPTNSNLPVVKNEPIKFLDHLRFICNNNSNEDFLCEPISADENIIVIDDDSEMATMEKLKCFNQRQEDKTASPSQLQPSESSVNPPTETPMPTAAIIEQSETQSKENSIVREQATTERSNNAEGGILPTSTAGPEKRVACKRKPVGKDTIASKKPRGAPDFVAQLKHSFRPLPLNAMVRIETDSVVCVGEELQGMPQQQSQPQTDAQLTASQAFAIDDTLLKSSQLQELLDGPNVAGSKVNEGETSVVNRAASRLPPITLSSTVVYRQLKSYVFIRSLTMAQTREYCIDSVAVGQPYQQATIQVMKRIYHLKGPLLQALFPYISPTLLADLKYLLCSVEKLNWDSRDMVIRKNLDLRLRVLSVFINVAPRFGHFRLKYENDSFNCAACSLISAQDQELEKRQPVFDVTKAIKPRILDNMRQFSKDNKKK</sequence>
<evidence type="ECO:0000259" key="3">
    <source>
        <dbReference type="Pfam" id="PF22889"/>
    </source>
</evidence>
<dbReference type="FunCoup" id="B4N0A6">
    <property type="interactions" value="9"/>
</dbReference>
<evidence type="ECO:0000259" key="2">
    <source>
        <dbReference type="Pfam" id="PF22884"/>
    </source>
</evidence>
<evidence type="ECO:0000256" key="1">
    <source>
        <dbReference type="SAM" id="MobiDB-lite"/>
    </source>
</evidence>
<keyword evidence="6" id="KW-1185">Reference proteome</keyword>
<name>B4N0A6_DROWI</name>
<feature type="region of interest" description="Disordered" evidence="1">
    <location>
        <begin position="358"/>
        <end position="423"/>
    </location>
</feature>
<feature type="compositionally biased region" description="Polar residues" evidence="1">
    <location>
        <begin position="1370"/>
        <end position="1385"/>
    </location>
</feature>